<evidence type="ECO:0000259" key="1">
    <source>
        <dbReference type="Pfam" id="PF03184"/>
    </source>
</evidence>
<dbReference type="PANTHER" id="PTHR19303:SF71">
    <property type="entry name" value="ZINC FINGER PHD-TYPE DOMAIN-CONTAINING PROTEIN"/>
    <property type="match status" value="1"/>
</dbReference>
<evidence type="ECO:0000313" key="2">
    <source>
        <dbReference type="EMBL" id="GFO10366.1"/>
    </source>
</evidence>
<dbReference type="Pfam" id="PF03184">
    <property type="entry name" value="DDE_1"/>
    <property type="match status" value="1"/>
</dbReference>
<organism evidence="2 3">
    <name type="scientific">Plakobranchus ocellatus</name>
    <dbReference type="NCBI Taxonomy" id="259542"/>
    <lineage>
        <taxon>Eukaryota</taxon>
        <taxon>Metazoa</taxon>
        <taxon>Spiralia</taxon>
        <taxon>Lophotrochozoa</taxon>
        <taxon>Mollusca</taxon>
        <taxon>Gastropoda</taxon>
        <taxon>Heterobranchia</taxon>
        <taxon>Euthyneura</taxon>
        <taxon>Panpulmonata</taxon>
        <taxon>Sacoglossa</taxon>
        <taxon>Placobranchoidea</taxon>
        <taxon>Plakobranchidae</taxon>
        <taxon>Plakobranchus</taxon>
    </lineage>
</organism>
<protein>
    <submittedName>
        <fullName evidence="2">Pogo transposable element with znf domain</fullName>
    </submittedName>
</protein>
<dbReference type="PANTHER" id="PTHR19303">
    <property type="entry name" value="TRANSPOSON"/>
    <property type="match status" value="1"/>
</dbReference>
<dbReference type="GO" id="GO:0005634">
    <property type="term" value="C:nucleus"/>
    <property type="evidence" value="ECO:0007669"/>
    <property type="project" value="TreeGrafter"/>
</dbReference>
<accession>A0AAV4AUY3</accession>
<dbReference type="InterPro" id="IPR050863">
    <property type="entry name" value="CenT-Element_Derived"/>
</dbReference>
<dbReference type="InterPro" id="IPR004875">
    <property type="entry name" value="DDE_SF_endonuclease_dom"/>
</dbReference>
<name>A0AAV4AUY3_9GAST</name>
<feature type="domain" description="DDE-1" evidence="1">
    <location>
        <begin position="203"/>
        <end position="374"/>
    </location>
</feature>
<dbReference type="Gene3D" id="3.30.420.10">
    <property type="entry name" value="Ribonuclease H-like superfamily/Ribonuclease H"/>
    <property type="match status" value="1"/>
</dbReference>
<gene>
    <name evidence="2" type="ORF">PoB_003687100</name>
</gene>
<dbReference type="AlphaFoldDB" id="A0AAV4AUY3"/>
<sequence>MKAAVAEVVGNKKTVRSVAKDFKLSRTTLARYVDDRRKTENPDMCYKKSRVIKQVFSEEEEQLFADYIIKSSRMFHGLSISATRKLALEYAKRNSKPYPESWDKNGEAGIDWFYGLMKRHPRLSVRMPEATSLARACAFNRYNVNTFFNNYETILGRENFSLDPSRVWNLDETCIRTVPSTVRIIAEKGIKQVGLLTSAEKGTLVTMCACVSATGHALPPAYIFPRVNFKDHMLHGAPNGRKGFANPSGWMNRDLFPQVLEHFISIMNVSLQNPGLLIMDNHDSHVTLNVIDLARQSGLTILTFPPHCSHRMQPLDVSVFGPFKTYHNQRCTEYLLAHREKGITIYEVASISATPFYKAFTIENIQAGLKKSWHISNQQKCFSRGRLRIC</sequence>
<dbReference type="InterPro" id="IPR036397">
    <property type="entry name" value="RNaseH_sf"/>
</dbReference>
<comment type="caution">
    <text evidence="2">The sequence shown here is derived from an EMBL/GenBank/DDBJ whole genome shotgun (WGS) entry which is preliminary data.</text>
</comment>
<dbReference type="GO" id="GO:0003677">
    <property type="term" value="F:DNA binding"/>
    <property type="evidence" value="ECO:0007669"/>
    <property type="project" value="TreeGrafter"/>
</dbReference>
<proteinExistence type="predicted"/>
<keyword evidence="3" id="KW-1185">Reference proteome</keyword>
<dbReference type="EMBL" id="BLXT01004163">
    <property type="protein sequence ID" value="GFO10366.1"/>
    <property type="molecule type" value="Genomic_DNA"/>
</dbReference>
<dbReference type="Proteomes" id="UP000735302">
    <property type="component" value="Unassembled WGS sequence"/>
</dbReference>
<evidence type="ECO:0000313" key="3">
    <source>
        <dbReference type="Proteomes" id="UP000735302"/>
    </source>
</evidence>
<reference evidence="2 3" key="1">
    <citation type="journal article" date="2021" name="Elife">
        <title>Chloroplast acquisition without the gene transfer in kleptoplastic sea slugs, Plakobranchus ocellatus.</title>
        <authorList>
            <person name="Maeda T."/>
            <person name="Takahashi S."/>
            <person name="Yoshida T."/>
            <person name="Shimamura S."/>
            <person name="Takaki Y."/>
            <person name="Nagai Y."/>
            <person name="Toyoda A."/>
            <person name="Suzuki Y."/>
            <person name="Arimoto A."/>
            <person name="Ishii H."/>
            <person name="Satoh N."/>
            <person name="Nishiyama T."/>
            <person name="Hasebe M."/>
            <person name="Maruyama T."/>
            <person name="Minagawa J."/>
            <person name="Obokata J."/>
            <person name="Shigenobu S."/>
        </authorList>
    </citation>
    <scope>NUCLEOTIDE SEQUENCE [LARGE SCALE GENOMIC DNA]</scope>
</reference>